<dbReference type="AlphaFoldDB" id="A0A8T1S9F2"/>
<reference evidence="4 5" key="1">
    <citation type="journal article" date="2020" name="G3 (Bethesda)">
        <title>Draft Genome of the Common Snapping Turtle, Chelydra serpentina, a Model for Phenotypic Plasticity in Reptiles.</title>
        <authorList>
            <person name="Das D."/>
            <person name="Singh S.K."/>
            <person name="Bierstedt J."/>
            <person name="Erickson A."/>
            <person name="Galli G.L.J."/>
            <person name="Crossley D.A. 2nd"/>
            <person name="Rhen T."/>
        </authorList>
    </citation>
    <scope>NUCLEOTIDE SEQUENCE [LARGE SCALE GENOMIC DNA]</scope>
    <source>
        <strain evidence="4">KW</strain>
    </source>
</reference>
<accession>A0A8T1S9F2</accession>
<evidence type="ECO:0000256" key="2">
    <source>
        <dbReference type="ARBA" id="ARBA00023180"/>
    </source>
</evidence>
<comment type="caution">
    <text evidence="4">The sequence shown here is derived from an EMBL/GenBank/DDBJ whole genome shotgun (WGS) entry which is preliminary data.</text>
</comment>
<keyword evidence="5" id="KW-1185">Reference proteome</keyword>
<organism evidence="4 5">
    <name type="scientific">Chelydra serpentina</name>
    <name type="common">Snapping turtle</name>
    <name type="synonym">Testudo serpentina</name>
    <dbReference type="NCBI Taxonomy" id="8475"/>
    <lineage>
        <taxon>Eukaryota</taxon>
        <taxon>Metazoa</taxon>
        <taxon>Chordata</taxon>
        <taxon>Craniata</taxon>
        <taxon>Vertebrata</taxon>
        <taxon>Euteleostomi</taxon>
        <taxon>Archelosauria</taxon>
        <taxon>Testudinata</taxon>
        <taxon>Testudines</taxon>
        <taxon>Cryptodira</taxon>
        <taxon>Durocryptodira</taxon>
        <taxon>Americhelydia</taxon>
        <taxon>Chelydroidea</taxon>
        <taxon>Chelydridae</taxon>
        <taxon>Chelydra</taxon>
    </lineage>
</organism>
<keyword evidence="2" id="KW-0325">Glycoprotein</keyword>
<gene>
    <name evidence="4" type="primary">STRC</name>
    <name evidence="4" type="ORF">G0U57_015204</name>
</gene>
<dbReference type="PANTHER" id="PTHR23412">
    <property type="entry name" value="STEREOCILIN RELATED"/>
    <property type="match status" value="1"/>
</dbReference>
<feature type="non-terminal residue" evidence="4">
    <location>
        <position position="1"/>
    </location>
</feature>
<evidence type="ECO:0000313" key="5">
    <source>
        <dbReference type="Proteomes" id="UP000765507"/>
    </source>
</evidence>
<keyword evidence="1" id="KW-0732">Signal</keyword>
<proteinExistence type="predicted"/>
<dbReference type="Proteomes" id="UP000765507">
    <property type="component" value="Unassembled WGS sequence"/>
</dbReference>
<dbReference type="OrthoDB" id="9447519at2759"/>
<dbReference type="InterPro" id="IPR026664">
    <property type="entry name" value="Stereocilin-rel"/>
</dbReference>
<sequence>SCVSQEVRNRDTLEQLLQSQREWEQSEPGRLCEHPGAQGRVRSRKDALVAWLVRSSLVGEQDPVPSCADIRATYPAAWSAAQIASMAPSHFEGCLGLISQDPTLSPEQLRAALGKAKRLFGTARPMQPVHVLQLGLLATQLSEQELQELELSNWGPLSVLGALGGWTARQMRALVSSFLRQRGGSVQGLALPELAALGHLLCGLRADEMQMLNSRELSQAAPFVGSLRLGCSERQLETLAELLTSHSAFGPVSSWGPEIFTEIGTLAGGVQPSAAAGLHQRPGLSRDPPAARAAQRRAETSSGQCPARGGGRPGWQRQESRPAPSWPQRPGTAVSDVQLWAQPTARVVPCSAAAV</sequence>
<dbReference type="EMBL" id="JAHGAV010000462">
    <property type="protein sequence ID" value="KAG6925193.1"/>
    <property type="molecule type" value="Genomic_DNA"/>
</dbReference>
<dbReference type="GO" id="GO:0032426">
    <property type="term" value="C:stereocilium tip"/>
    <property type="evidence" value="ECO:0007669"/>
    <property type="project" value="TreeGrafter"/>
</dbReference>
<evidence type="ECO:0000256" key="3">
    <source>
        <dbReference type="SAM" id="MobiDB-lite"/>
    </source>
</evidence>
<feature type="region of interest" description="Disordered" evidence="3">
    <location>
        <begin position="275"/>
        <end position="335"/>
    </location>
</feature>
<protein>
    <submittedName>
        <fullName evidence="4">Stereocilin</fullName>
    </submittedName>
</protein>
<dbReference type="GO" id="GO:0060091">
    <property type="term" value="C:kinocilium"/>
    <property type="evidence" value="ECO:0007669"/>
    <property type="project" value="TreeGrafter"/>
</dbReference>
<dbReference type="GO" id="GO:0007160">
    <property type="term" value="P:cell-matrix adhesion"/>
    <property type="evidence" value="ECO:0007669"/>
    <property type="project" value="TreeGrafter"/>
</dbReference>
<evidence type="ECO:0000256" key="1">
    <source>
        <dbReference type="ARBA" id="ARBA00022729"/>
    </source>
</evidence>
<dbReference type="GO" id="GO:0009986">
    <property type="term" value="C:cell surface"/>
    <property type="evidence" value="ECO:0007669"/>
    <property type="project" value="TreeGrafter"/>
</dbReference>
<dbReference type="PANTHER" id="PTHR23412:SF14">
    <property type="entry name" value="STEREOCILIN-RELATED"/>
    <property type="match status" value="1"/>
</dbReference>
<evidence type="ECO:0000313" key="4">
    <source>
        <dbReference type="EMBL" id="KAG6925193.1"/>
    </source>
</evidence>
<name>A0A8T1S9F2_CHESE</name>